<comment type="subcellular location">
    <subcellularLocation>
        <location evidence="1">Cell inner membrane</location>
        <topology evidence="1">Multi-pass membrane protein</topology>
    </subcellularLocation>
</comment>
<reference evidence="13" key="1">
    <citation type="submission" date="2016-01" db="EMBL/GenBank/DDBJ databases">
        <authorList>
            <person name="Mitreva M."/>
            <person name="Pepin K.H."/>
            <person name="Mihindukulasuriya K.A."/>
            <person name="Fulton R."/>
            <person name="Fronick C."/>
            <person name="O'Laughlin M."/>
            <person name="Miner T."/>
            <person name="Herter B."/>
            <person name="Rosa B.A."/>
            <person name="Cordes M."/>
            <person name="Tomlinson C."/>
            <person name="Wollam A."/>
            <person name="Palsikar V.B."/>
            <person name="Mardis E.R."/>
            <person name="Wilson R.K."/>
        </authorList>
    </citation>
    <scope>NUCLEOTIDE SEQUENCE [LARGE SCALE GENOMIC DNA]</scope>
    <source>
        <strain evidence="13">DNF00019</strain>
    </source>
</reference>
<dbReference type="InterPro" id="IPR017911">
    <property type="entry name" value="MacB-like_ATP-bd"/>
</dbReference>
<feature type="transmembrane region" description="Helical" evidence="10">
    <location>
        <begin position="1102"/>
        <end position="1124"/>
    </location>
</feature>
<keyword evidence="6 12" id="KW-0067">ATP-binding</keyword>
<keyword evidence="7 10" id="KW-1133">Transmembrane helix</keyword>
<comment type="similarity">
    <text evidence="9">Belongs to the ABC transporter superfamily. Macrolide exporter (TC 3.A.1.122) family.</text>
</comment>
<dbReference type="PROSITE" id="PS50893">
    <property type="entry name" value="ABC_TRANSPORTER_2"/>
    <property type="match status" value="1"/>
</dbReference>
<dbReference type="OrthoDB" id="2079174at2"/>
<dbReference type="InterPro" id="IPR027417">
    <property type="entry name" value="P-loop_NTPase"/>
</dbReference>
<dbReference type="RefSeq" id="WP_066305252.1">
    <property type="nucleotide sequence ID" value="NZ_KQ959491.1"/>
</dbReference>
<proteinExistence type="inferred from homology"/>
<feature type="transmembrane region" description="Helical" evidence="10">
    <location>
        <begin position="1008"/>
        <end position="1037"/>
    </location>
</feature>
<dbReference type="PATRIC" id="fig|1393034.3.peg.694"/>
<evidence type="ECO:0000256" key="6">
    <source>
        <dbReference type="ARBA" id="ARBA00022840"/>
    </source>
</evidence>
<protein>
    <submittedName>
        <fullName evidence="12">ABC transporter, ATP-binding protein</fullName>
    </submittedName>
</protein>
<evidence type="ECO:0000256" key="3">
    <source>
        <dbReference type="ARBA" id="ARBA00022475"/>
    </source>
</evidence>
<keyword evidence="8 10" id="KW-0472">Membrane</keyword>
<dbReference type="EMBL" id="LSCR01000011">
    <property type="protein sequence ID" value="KXB34824.1"/>
    <property type="molecule type" value="Genomic_DNA"/>
</dbReference>
<keyword evidence="3" id="KW-1003">Cell membrane</keyword>
<dbReference type="STRING" id="1393034.HMPREF3192_00719"/>
<dbReference type="Gene3D" id="3.40.50.300">
    <property type="entry name" value="P-loop containing nucleotide triphosphate hydrolases"/>
    <property type="match status" value="1"/>
</dbReference>
<dbReference type="PANTHER" id="PTHR42798">
    <property type="entry name" value="LIPOPROTEIN-RELEASING SYSTEM ATP-BINDING PROTEIN LOLD"/>
    <property type="match status" value="1"/>
</dbReference>
<sequence>MIELIGIQKSYKTGSFVQKVLNDISVTFRDNEFVAVLGPSGSGKTTMLNIVGGLDRADDGELLINGVSTKTYNHKDWDTYRNHHVGFVFQSYNLIPHQTILSNVELALTLSGVPKAEKKKRASEALARVGLGEHIHKKPNQLSGGQMQRVAIARALVNDPDIVLADEPTGALDVKTGLQIMDLLREISHDRLVIMVTHNPELADNYATRIVSLQDGCIIDDTQPVSAKERLGDAAAAAGAEPTNTNAGNDATAVIKASAANTRGGFKKSRKASMSFLTALELSAHNLFTKKGRTILTAFAGSIGIIGIAAILALSNGVNAYIERMQSDAMASYPVSITDRAADFGKLLTTMTRTNDEDKQKDVRSDQVGITSDVSSMFDTVKKNDLASFKTYLESKDSKIKDYTHVIQYHYGAKPKFYQPEKNASTLPLGNLLGSSESSNPLQNMTATYSSGSNTSTDSFYELLSNQKLLDAQYKVVTGRWPKAYNEAVLTLDKNGQISDYTLYSIGVLDPAIFRKLIDNLSKRNAAEIEPVKNINFTYEDALKLRYKVVEQPNLYQFNEATKTWSDMSKDTAYMRKAIENGIEVRVVGVIRPRTSNAAAAIAQGIGYTPALTQKLMQNTSQTEIVKQQLAQPDIDVFTKKSFDELNSSKHKDFDLSKLFSIDQAAMAKAFSFDTSKLAGLAGNAEKFKPKVDFSNLFDGLDLTSSFDPSKITYDPEELKKVFPADLIATLMQTAPKPDFSQLSSELGQAQQEQMGQVVFQIARGFVPWWFAQHPGESLTETTDLTQDLQAYLQTPAVQTQLSHLASQAGTTLKTKIESFMQTYFTQQFAPYLQNQLKTLAEVAAKNLMQQIGASIQAQMSVVQKGLQETLTKNLTSAMRQAMPSPDALGAMGGMPDLSKAFSFDQKAFANAIHFNMTQEELGDLFSNLAGGKQYDYESNLVKLGYGDLSQPSKIDLYPKDFDAKKQIMNEIDAYNEKLKKEGKEKQVITYSDFTGTLLNSVTNIVNMISLVLIAFVSISLVVSSIMIGIITYISVLERRKEIGILRAMGASRANVANVFNAETFIEGLISGLFAILFVGAVSVPINAVVKHINGIENIMQLAPLSAVLLIIISIVLTVIAGILPARKAAKADPVEALRSE</sequence>
<keyword evidence="4 10" id="KW-0812">Transmembrane</keyword>
<evidence type="ECO:0000256" key="10">
    <source>
        <dbReference type="SAM" id="Phobius"/>
    </source>
</evidence>
<feature type="domain" description="ABC transporter" evidence="11">
    <location>
        <begin position="2"/>
        <end position="240"/>
    </location>
</feature>
<dbReference type="SMART" id="SM00382">
    <property type="entry name" value="AAA"/>
    <property type="match status" value="1"/>
</dbReference>
<evidence type="ECO:0000256" key="5">
    <source>
        <dbReference type="ARBA" id="ARBA00022741"/>
    </source>
</evidence>
<dbReference type="InterPro" id="IPR003593">
    <property type="entry name" value="AAA+_ATPase"/>
</dbReference>
<keyword evidence="13" id="KW-1185">Reference proteome</keyword>
<feature type="transmembrane region" description="Helical" evidence="10">
    <location>
        <begin position="1069"/>
        <end position="1090"/>
    </location>
</feature>
<dbReference type="Pfam" id="PF00005">
    <property type="entry name" value="ABC_tran"/>
    <property type="match status" value="1"/>
</dbReference>
<evidence type="ECO:0000313" key="13">
    <source>
        <dbReference type="Proteomes" id="UP000070675"/>
    </source>
</evidence>
<dbReference type="GO" id="GO:0016887">
    <property type="term" value="F:ATP hydrolysis activity"/>
    <property type="evidence" value="ECO:0007669"/>
    <property type="project" value="InterPro"/>
</dbReference>
<dbReference type="GO" id="GO:0022857">
    <property type="term" value="F:transmembrane transporter activity"/>
    <property type="evidence" value="ECO:0007669"/>
    <property type="project" value="UniProtKB-ARBA"/>
</dbReference>
<keyword evidence="5" id="KW-0547">Nucleotide-binding</keyword>
<dbReference type="Proteomes" id="UP000070675">
    <property type="component" value="Unassembled WGS sequence"/>
</dbReference>
<dbReference type="Pfam" id="PF02687">
    <property type="entry name" value="FtsX"/>
    <property type="match status" value="1"/>
</dbReference>
<evidence type="ECO:0000313" key="12">
    <source>
        <dbReference type="EMBL" id="KXB34824.1"/>
    </source>
</evidence>
<evidence type="ECO:0000256" key="2">
    <source>
        <dbReference type="ARBA" id="ARBA00022448"/>
    </source>
</evidence>
<dbReference type="GO" id="GO:0098796">
    <property type="term" value="C:membrane protein complex"/>
    <property type="evidence" value="ECO:0007669"/>
    <property type="project" value="UniProtKB-ARBA"/>
</dbReference>
<evidence type="ECO:0000256" key="1">
    <source>
        <dbReference type="ARBA" id="ARBA00004429"/>
    </source>
</evidence>
<dbReference type="PANTHER" id="PTHR42798:SF6">
    <property type="entry name" value="CELL DIVISION ATP-BINDING PROTEIN FTSE"/>
    <property type="match status" value="1"/>
</dbReference>
<evidence type="ECO:0000256" key="4">
    <source>
        <dbReference type="ARBA" id="ARBA00022692"/>
    </source>
</evidence>
<dbReference type="InterPro" id="IPR017871">
    <property type="entry name" value="ABC_transporter-like_CS"/>
</dbReference>
<feature type="transmembrane region" description="Helical" evidence="10">
    <location>
        <begin position="295"/>
        <end position="314"/>
    </location>
</feature>
<gene>
    <name evidence="12" type="ORF">HMPREF3192_00719</name>
</gene>
<dbReference type="InterPro" id="IPR003439">
    <property type="entry name" value="ABC_transporter-like_ATP-bd"/>
</dbReference>
<dbReference type="GO" id="GO:0005524">
    <property type="term" value="F:ATP binding"/>
    <property type="evidence" value="ECO:0007669"/>
    <property type="project" value="UniProtKB-KW"/>
</dbReference>
<evidence type="ECO:0000256" key="7">
    <source>
        <dbReference type="ARBA" id="ARBA00022989"/>
    </source>
</evidence>
<accession>A0A133XV48</accession>
<dbReference type="FunFam" id="3.40.50.300:FF:000032">
    <property type="entry name" value="Export ABC transporter ATP-binding protein"/>
    <property type="match status" value="1"/>
</dbReference>
<dbReference type="GO" id="GO:0005886">
    <property type="term" value="C:plasma membrane"/>
    <property type="evidence" value="ECO:0007669"/>
    <property type="project" value="UniProtKB-SubCell"/>
</dbReference>
<dbReference type="PROSITE" id="PS00211">
    <property type="entry name" value="ABC_TRANSPORTER_1"/>
    <property type="match status" value="1"/>
</dbReference>
<dbReference type="InterPro" id="IPR003838">
    <property type="entry name" value="ABC3_permease_C"/>
</dbReference>
<evidence type="ECO:0000259" key="11">
    <source>
        <dbReference type="PROSITE" id="PS50893"/>
    </source>
</evidence>
<comment type="caution">
    <text evidence="12">The sequence shown here is derived from an EMBL/GenBank/DDBJ whole genome shotgun (WGS) entry which is preliminary data.</text>
</comment>
<keyword evidence="2" id="KW-0813">Transport</keyword>
<evidence type="ECO:0000256" key="9">
    <source>
        <dbReference type="ARBA" id="ARBA00038388"/>
    </source>
</evidence>
<organism evidence="12 13">
    <name type="scientific">Atopobium deltae</name>
    <dbReference type="NCBI Taxonomy" id="1393034"/>
    <lineage>
        <taxon>Bacteria</taxon>
        <taxon>Bacillati</taxon>
        <taxon>Actinomycetota</taxon>
        <taxon>Coriobacteriia</taxon>
        <taxon>Coriobacteriales</taxon>
        <taxon>Atopobiaceae</taxon>
        <taxon>Atopobium</taxon>
    </lineage>
</organism>
<dbReference type="SUPFAM" id="SSF52540">
    <property type="entry name" value="P-loop containing nucleoside triphosphate hydrolases"/>
    <property type="match status" value="1"/>
</dbReference>
<dbReference type="CDD" id="cd03255">
    <property type="entry name" value="ABC_MJ0796_LolCDE_FtsE"/>
    <property type="match status" value="1"/>
</dbReference>
<evidence type="ECO:0000256" key="8">
    <source>
        <dbReference type="ARBA" id="ARBA00023136"/>
    </source>
</evidence>
<name>A0A133XV48_9ACTN</name>
<dbReference type="AlphaFoldDB" id="A0A133XV48"/>